<dbReference type="SMART" id="SM00458">
    <property type="entry name" value="RICIN"/>
    <property type="match status" value="1"/>
</dbReference>
<feature type="domain" description="Ricin B lectin" evidence="2">
    <location>
        <begin position="132"/>
        <end position="272"/>
    </location>
</feature>
<evidence type="ECO:0000313" key="4">
    <source>
        <dbReference type="Proteomes" id="UP000277256"/>
    </source>
</evidence>
<feature type="region of interest" description="Disordered" evidence="1">
    <location>
        <begin position="58"/>
        <end position="133"/>
    </location>
</feature>
<feature type="compositionally biased region" description="Low complexity" evidence="1">
    <location>
        <begin position="117"/>
        <end position="132"/>
    </location>
</feature>
<feature type="compositionally biased region" description="Low complexity" evidence="1">
    <location>
        <begin position="86"/>
        <end position="96"/>
    </location>
</feature>
<accession>A0A426UVL6</accession>
<comment type="caution">
    <text evidence="3">The sequence shown here is derived from an EMBL/GenBank/DDBJ whole genome shotgun (WGS) entry which is preliminary data.</text>
</comment>
<feature type="compositionally biased region" description="Acidic residues" evidence="1">
    <location>
        <begin position="106"/>
        <end position="116"/>
    </location>
</feature>
<proteinExistence type="predicted"/>
<dbReference type="AlphaFoldDB" id="A0A426UVL6"/>
<gene>
    <name evidence="3" type="ORF">EIW28_15100</name>
</gene>
<sequence length="274" mass="28150">MAPADPPGPRGDLPTRMGEFLGRARDSLGASRSMAGTAMGCALVLGVAVGWAVLTSGGDGGGAAVAESEAASPPPSPPEPEPEPSPSVVVSVSVSPSPSPVYIPVDPEDEDGDGDESAPAPAAEPAGLPADGRYTVRQEASGLCLDWGEEPGNEEGRSVLVLGDCGDPYPDLSWDEQDEGVFQVEMDFEDATPCMTVDYGGDEDGLLVGFAGCEARDTQLWELEPAGGGYAIRTRASGMCLSVLKDADSEAGDAVAIQECDASDPEQRWTFTAD</sequence>
<dbReference type="EMBL" id="RSEB01000004">
    <property type="protein sequence ID" value="RRR98238.1"/>
    <property type="molecule type" value="Genomic_DNA"/>
</dbReference>
<dbReference type="InterPro" id="IPR000772">
    <property type="entry name" value="Ricin_B_lectin"/>
</dbReference>
<dbReference type="CDD" id="cd00161">
    <property type="entry name" value="beta-trefoil_Ricin-like"/>
    <property type="match status" value="1"/>
</dbReference>
<feature type="compositionally biased region" description="Pro residues" evidence="1">
    <location>
        <begin position="72"/>
        <end position="85"/>
    </location>
</feature>
<protein>
    <recommendedName>
        <fullName evidence="2">Ricin B lectin domain-containing protein</fullName>
    </recommendedName>
</protein>
<dbReference type="Pfam" id="PF00652">
    <property type="entry name" value="Ricin_B_lectin"/>
    <property type="match status" value="1"/>
</dbReference>
<evidence type="ECO:0000259" key="2">
    <source>
        <dbReference type="SMART" id="SM00458"/>
    </source>
</evidence>
<evidence type="ECO:0000313" key="3">
    <source>
        <dbReference type="EMBL" id="RRR98238.1"/>
    </source>
</evidence>
<dbReference type="OrthoDB" id="3444343at2"/>
<dbReference type="PROSITE" id="PS50231">
    <property type="entry name" value="RICIN_B_LECTIN"/>
    <property type="match status" value="1"/>
</dbReference>
<organism evidence="3 4">
    <name type="scientific">Glycomyces terrestris</name>
    <dbReference type="NCBI Taxonomy" id="2493553"/>
    <lineage>
        <taxon>Bacteria</taxon>
        <taxon>Bacillati</taxon>
        <taxon>Actinomycetota</taxon>
        <taxon>Actinomycetes</taxon>
        <taxon>Glycomycetales</taxon>
        <taxon>Glycomycetaceae</taxon>
        <taxon>Glycomyces</taxon>
    </lineage>
</organism>
<dbReference type="InterPro" id="IPR035992">
    <property type="entry name" value="Ricin_B-like_lectins"/>
</dbReference>
<dbReference type="SUPFAM" id="SSF50370">
    <property type="entry name" value="Ricin B-like lectins"/>
    <property type="match status" value="1"/>
</dbReference>
<name>A0A426UVL6_9ACTN</name>
<evidence type="ECO:0000256" key="1">
    <source>
        <dbReference type="SAM" id="MobiDB-lite"/>
    </source>
</evidence>
<reference evidence="3 4" key="1">
    <citation type="submission" date="2018-12" db="EMBL/GenBank/DDBJ databases">
        <title>Glycomyces sp. YIM 121974 draft genome.</title>
        <authorList>
            <person name="Li Q."/>
        </authorList>
    </citation>
    <scope>NUCLEOTIDE SEQUENCE [LARGE SCALE GENOMIC DNA]</scope>
    <source>
        <strain evidence="3 4">YIM 121974</strain>
    </source>
</reference>
<dbReference type="Gene3D" id="2.80.10.50">
    <property type="match status" value="1"/>
</dbReference>
<dbReference type="Proteomes" id="UP000277256">
    <property type="component" value="Unassembled WGS sequence"/>
</dbReference>
<dbReference type="RefSeq" id="WP_125248547.1">
    <property type="nucleotide sequence ID" value="NZ_RSEB01000004.1"/>
</dbReference>
<keyword evidence="4" id="KW-1185">Reference proteome</keyword>